<dbReference type="SUPFAM" id="SSF52833">
    <property type="entry name" value="Thioredoxin-like"/>
    <property type="match status" value="1"/>
</dbReference>
<evidence type="ECO:0000259" key="1">
    <source>
        <dbReference type="PROSITE" id="PS51352"/>
    </source>
</evidence>
<evidence type="ECO:0000313" key="2">
    <source>
        <dbReference type="EMBL" id="MCG2615754.1"/>
    </source>
</evidence>
<dbReference type="Proteomes" id="UP001165367">
    <property type="component" value="Unassembled WGS sequence"/>
</dbReference>
<keyword evidence="3" id="KW-1185">Reference proteome</keyword>
<gene>
    <name evidence="2" type="ORF">LZZ85_15750</name>
</gene>
<dbReference type="InterPro" id="IPR050553">
    <property type="entry name" value="Thioredoxin_ResA/DsbE_sf"/>
</dbReference>
<name>A0ABS9KTV1_9BACT</name>
<dbReference type="PANTHER" id="PTHR42852">
    <property type="entry name" value="THIOL:DISULFIDE INTERCHANGE PROTEIN DSBE"/>
    <property type="match status" value="1"/>
</dbReference>
<dbReference type="Pfam" id="PF12543">
    <property type="entry name" value="DUF3738"/>
    <property type="match status" value="1"/>
</dbReference>
<dbReference type="InterPro" id="IPR013766">
    <property type="entry name" value="Thioredoxin_domain"/>
</dbReference>
<dbReference type="Gene3D" id="3.40.30.10">
    <property type="entry name" value="Glutaredoxin"/>
    <property type="match status" value="1"/>
</dbReference>
<dbReference type="InterPro" id="IPR000866">
    <property type="entry name" value="AhpC/TSA"/>
</dbReference>
<reference evidence="2" key="1">
    <citation type="submission" date="2022-01" db="EMBL/GenBank/DDBJ databases">
        <authorList>
            <person name="Jo J.-H."/>
            <person name="Im W.-T."/>
        </authorList>
    </citation>
    <scope>NUCLEOTIDE SEQUENCE</scope>
    <source>
        <strain evidence="2">NA20</strain>
    </source>
</reference>
<proteinExistence type="predicted"/>
<dbReference type="PANTHER" id="PTHR42852:SF17">
    <property type="entry name" value="THIOREDOXIN-LIKE PROTEIN HI_1115"/>
    <property type="match status" value="1"/>
</dbReference>
<dbReference type="RefSeq" id="WP_237873870.1">
    <property type="nucleotide sequence ID" value="NZ_JAKLTR010000010.1"/>
</dbReference>
<protein>
    <submittedName>
        <fullName evidence="2">Redoxin domain-containing protein</fullName>
    </submittedName>
</protein>
<dbReference type="InterPro" id="IPR036249">
    <property type="entry name" value="Thioredoxin-like_sf"/>
</dbReference>
<dbReference type="PROSITE" id="PS51352">
    <property type="entry name" value="THIOREDOXIN_2"/>
    <property type="match status" value="1"/>
</dbReference>
<dbReference type="InterPro" id="IPR017801">
    <property type="entry name" value="DUF3738"/>
</dbReference>
<organism evidence="2 3">
    <name type="scientific">Terrimonas ginsenosidimutans</name>
    <dbReference type="NCBI Taxonomy" id="2908004"/>
    <lineage>
        <taxon>Bacteria</taxon>
        <taxon>Pseudomonadati</taxon>
        <taxon>Bacteroidota</taxon>
        <taxon>Chitinophagia</taxon>
        <taxon>Chitinophagales</taxon>
        <taxon>Chitinophagaceae</taxon>
        <taxon>Terrimonas</taxon>
    </lineage>
</organism>
<accession>A0ABS9KTV1</accession>
<dbReference type="EMBL" id="JAKLTR010000010">
    <property type="protein sequence ID" value="MCG2615754.1"/>
    <property type="molecule type" value="Genomic_DNA"/>
</dbReference>
<dbReference type="CDD" id="cd02966">
    <property type="entry name" value="TlpA_like_family"/>
    <property type="match status" value="1"/>
</dbReference>
<feature type="domain" description="Thioredoxin" evidence="1">
    <location>
        <begin position="21"/>
        <end position="159"/>
    </location>
</feature>
<sequence length="395" mass="44833">MKKQFLSLLLICSLAGNTQELVPQDQMPDIALPRTLDGTISKTSSYKGKLLVIDFWATWCSPCITAMKELEDYKKALGDKIEVIAISDEPEERLRKFMKARPTTLTLASDTAGDFRKYFPHHTIPHTVLIGPEGKVYAITNASNITLDVLKVALKGVNVNLPYKKDKIGFDINTYFTADSTRPRQFSLLPAVEGTGTMSKNYMDGSYKNRRFTIVNMPIEGLFRLAYNKNYSSVINEYDTVKRKYADEEKYCLDAWIEEPDQKKLMAFIQEELKRNFIDVEVSLEKRKRKVLVLKAKKDAISFLKPSKENNDLYGGGGAHFEGNGVKLDALADYIESFGLYNGKVVNETGIAGRFDLFIQFQPEKKDSFKDELAKSGLYLETAEREVEMLVLKKK</sequence>
<evidence type="ECO:0000313" key="3">
    <source>
        <dbReference type="Proteomes" id="UP001165367"/>
    </source>
</evidence>
<dbReference type="Pfam" id="PF00578">
    <property type="entry name" value="AhpC-TSA"/>
    <property type="match status" value="1"/>
</dbReference>
<comment type="caution">
    <text evidence="2">The sequence shown here is derived from an EMBL/GenBank/DDBJ whole genome shotgun (WGS) entry which is preliminary data.</text>
</comment>